<protein>
    <submittedName>
        <fullName evidence="1">Uncharacterized protein</fullName>
    </submittedName>
</protein>
<accession>A0A0V0RY31</accession>
<proteinExistence type="predicted"/>
<evidence type="ECO:0000313" key="2">
    <source>
        <dbReference type="Proteomes" id="UP000054630"/>
    </source>
</evidence>
<name>A0A0V0RY31_9BILA</name>
<dbReference type="EMBL" id="JYDL01000059">
    <property type="protein sequence ID" value="KRX19393.1"/>
    <property type="molecule type" value="Genomic_DNA"/>
</dbReference>
<organism evidence="1 2">
    <name type="scientific">Trichinella nelsoni</name>
    <dbReference type="NCBI Taxonomy" id="6336"/>
    <lineage>
        <taxon>Eukaryota</taxon>
        <taxon>Metazoa</taxon>
        <taxon>Ecdysozoa</taxon>
        <taxon>Nematoda</taxon>
        <taxon>Enoplea</taxon>
        <taxon>Dorylaimia</taxon>
        <taxon>Trichinellida</taxon>
        <taxon>Trichinellidae</taxon>
        <taxon>Trichinella</taxon>
    </lineage>
</organism>
<sequence>MINNNSADRRQNTGSTISNSSRVVMRLINAAGMLLRKFTKASKEEYKMCARVSTYNVNAN</sequence>
<dbReference type="AlphaFoldDB" id="A0A0V0RY31"/>
<comment type="caution">
    <text evidence="1">The sequence shown here is derived from an EMBL/GenBank/DDBJ whole genome shotgun (WGS) entry which is preliminary data.</text>
</comment>
<keyword evidence="2" id="KW-1185">Reference proteome</keyword>
<dbReference type="Proteomes" id="UP000054630">
    <property type="component" value="Unassembled WGS sequence"/>
</dbReference>
<gene>
    <name evidence="1" type="ORF">T07_4282</name>
</gene>
<reference evidence="1 2" key="1">
    <citation type="submission" date="2015-01" db="EMBL/GenBank/DDBJ databases">
        <title>Evolution of Trichinella species and genotypes.</title>
        <authorList>
            <person name="Korhonen P.K."/>
            <person name="Edoardo P."/>
            <person name="Giuseppe L.R."/>
            <person name="Gasser R.B."/>
        </authorList>
    </citation>
    <scope>NUCLEOTIDE SEQUENCE [LARGE SCALE GENOMIC DNA]</scope>
    <source>
        <strain evidence="1">ISS37</strain>
    </source>
</reference>
<evidence type="ECO:0000313" key="1">
    <source>
        <dbReference type="EMBL" id="KRX19393.1"/>
    </source>
</evidence>